<dbReference type="RefSeq" id="WP_156876285.1">
    <property type="nucleotide sequence ID" value="NZ_MSYM01000005.1"/>
</dbReference>
<name>A0A1Q8YJW0_9BURK</name>
<keyword evidence="2" id="KW-1185">Reference proteome</keyword>
<reference evidence="1 2" key="1">
    <citation type="submission" date="2017-01" db="EMBL/GenBank/DDBJ databases">
        <title>Genome sequence of Rhodoferax antarcticus ANT.BR, a psychrophilic purple nonsulfur bacterium from an Antarctic microbial mat.</title>
        <authorList>
            <person name="Baker J."/>
            <person name="Riester C."/>
            <person name="Skinner B."/>
            <person name="Newell A."/>
            <person name="Swingley W."/>
            <person name="Madigan M."/>
            <person name="Jung D."/>
            <person name="Asao M."/>
            <person name="Chen M."/>
            <person name="Loughlin P."/>
            <person name="Pan H."/>
            <person name="Lin S."/>
            <person name="Li N."/>
            <person name="Shaw J."/>
            <person name="Prado M."/>
            <person name="Sherman C."/>
            <person name="Li X."/>
            <person name="Tang J."/>
            <person name="Blankenship R."/>
            <person name="Zhao T."/>
            <person name="Touchman J."/>
            <person name="Sattley M."/>
        </authorList>
    </citation>
    <scope>NUCLEOTIDE SEQUENCE [LARGE SCALE GENOMIC DNA]</scope>
    <source>
        <strain evidence="1 2">ANT.BR</strain>
    </source>
</reference>
<accession>A0A1Q8YJW0</accession>
<proteinExistence type="predicted"/>
<evidence type="ECO:0000313" key="1">
    <source>
        <dbReference type="EMBL" id="OLP08302.1"/>
    </source>
</evidence>
<dbReference type="Proteomes" id="UP000185911">
    <property type="component" value="Unassembled WGS sequence"/>
</dbReference>
<organism evidence="1 2">
    <name type="scientific">Rhodoferax antarcticus ANT.BR</name>
    <dbReference type="NCBI Taxonomy" id="1111071"/>
    <lineage>
        <taxon>Bacteria</taxon>
        <taxon>Pseudomonadati</taxon>
        <taxon>Pseudomonadota</taxon>
        <taxon>Betaproteobacteria</taxon>
        <taxon>Burkholderiales</taxon>
        <taxon>Comamonadaceae</taxon>
        <taxon>Rhodoferax</taxon>
    </lineage>
</organism>
<gene>
    <name evidence="1" type="ORF">BLL52_0590</name>
</gene>
<evidence type="ECO:0000313" key="2">
    <source>
        <dbReference type="Proteomes" id="UP000185911"/>
    </source>
</evidence>
<dbReference type="EMBL" id="MSYM01000005">
    <property type="protein sequence ID" value="OLP08302.1"/>
    <property type="molecule type" value="Genomic_DNA"/>
</dbReference>
<sequence>MSIPASDLFPASRKLVISKLPYVAFIRQLDGAVWEVVDIVHTSRKLPKAEQETTQQRE</sequence>
<protein>
    <submittedName>
        <fullName evidence="1">Uncharacterized protein</fullName>
    </submittedName>
</protein>
<dbReference type="AlphaFoldDB" id="A0A1Q8YJW0"/>
<comment type="caution">
    <text evidence="1">The sequence shown here is derived from an EMBL/GenBank/DDBJ whole genome shotgun (WGS) entry which is preliminary data.</text>
</comment>